<organism evidence="4 5">
    <name type="scientific">Sodalis ligni</name>
    <dbReference type="NCBI Taxonomy" id="2697027"/>
    <lineage>
        <taxon>Bacteria</taxon>
        <taxon>Pseudomonadati</taxon>
        <taxon>Pseudomonadota</taxon>
        <taxon>Gammaproteobacteria</taxon>
        <taxon>Enterobacterales</taxon>
        <taxon>Bruguierivoracaceae</taxon>
        <taxon>Sodalis</taxon>
    </lineage>
</organism>
<dbReference type="CDD" id="cd02197">
    <property type="entry name" value="HypE"/>
    <property type="match status" value="1"/>
</dbReference>
<gene>
    <name evidence="4" type="ORF">EZJ58_2407</name>
</gene>
<dbReference type="Pfam" id="PF02769">
    <property type="entry name" value="AIRS_C"/>
    <property type="match status" value="1"/>
</dbReference>
<dbReference type="InterPro" id="IPR016188">
    <property type="entry name" value="PurM-like_N"/>
</dbReference>
<dbReference type="OrthoDB" id="9801934at2"/>
<dbReference type="PANTHER" id="PTHR30303:SF0">
    <property type="entry name" value="CARBAMOYL DEHYDRATASE HYPE"/>
    <property type="match status" value="1"/>
</dbReference>
<evidence type="ECO:0000313" key="5">
    <source>
        <dbReference type="Proteomes" id="UP000294555"/>
    </source>
</evidence>
<sequence>MSKQITLAHGNGGGAMQALISGVFVSAFDNPLLATGEDQARLALSELNALGDRLAFTTDSYVVDPLFFPGGDIGKLAVCGTANDLAVSGATPRWLSCGFILEEGLALETLEAVVRSMADTARGAGIQIITGDTKVVPRGAVDKLFINTAGLGVIPATVEWGVTAIRPGDSILVSGTLGDHGATILNLRENLGMEADLSSDCAVLAPLIAPLRDIAGIRTLRDATRGGVTAILHEFARGSGCGMTVDEAALPVKTTVRGICELLGLDALNFANEGKLLLVVEAAAEQQVLQALRRHPLGRDAAVIGRVTDDKQVRLRGLYGVSRILDLPHDEPLPRIC</sequence>
<comment type="caution">
    <text evidence="4">The sequence shown here is derived from an EMBL/GenBank/DDBJ whole genome shotgun (WGS) entry which is preliminary data.</text>
</comment>
<evidence type="ECO:0000256" key="1">
    <source>
        <dbReference type="ARBA" id="ARBA00006243"/>
    </source>
</evidence>
<dbReference type="GO" id="GO:0051604">
    <property type="term" value="P:protein maturation"/>
    <property type="evidence" value="ECO:0007669"/>
    <property type="project" value="TreeGrafter"/>
</dbReference>
<dbReference type="Proteomes" id="UP000294555">
    <property type="component" value="Unassembled WGS sequence"/>
</dbReference>
<dbReference type="Gene3D" id="3.30.1330.10">
    <property type="entry name" value="PurM-like, N-terminal domain"/>
    <property type="match status" value="1"/>
</dbReference>
<feature type="domain" description="PurM-like N-terminal" evidence="2">
    <location>
        <begin position="49"/>
        <end position="154"/>
    </location>
</feature>
<evidence type="ECO:0000313" key="4">
    <source>
        <dbReference type="EMBL" id="TCL04294.1"/>
    </source>
</evidence>
<reference evidence="4 5" key="1">
    <citation type="submission" date="2019-02" db="EMBL/GenBank/DDBJ databases">
        <title>Investigation of anaerobic lignin degradation for improved lignocellulosic biofuels.</title>
        <authorList>
            <person name="Deangelis K."/>
        </authorList>
    </citation>
    <scope>NUCLEOTIDE SEQUENCE [LARGE SCALE GENOMIC DNA]</scope>
    <source>
        <strain evidence="4 5">159R</strain>
    </source>
</reference>
<dbReference type="Pfam" id="PF00586">
    <property type="entry name" value="AIRS"/>
    <property type="match status" value="1"/>
</dbReference>
<accession>A0A4R1NA68</accession>
<name>A0A4R1NA68_9GAMM</name>
<dbReference type="Gene3D" id="3.90.650.10">
    <property type="entry name" value="PurM-like C-terminal domain"/>
    <property type="match status" value="1"/>
</dbReference>
<dbReference type="PIRSF" id="PIRSF005644">
    <property type="entry name" value="Hdrgns_mtr_HypE"/>
    <property type="match status" value="1"/>
</dbReference>
<dbReference type="InterPro" id="IPR011854">
    <property type="entry name" value="HypE"/>
</dbReference>
<dbReference type="PANTHER" id="PTHR30303">
    <property type="entry name" value="HYDROGENASE ISOENZYMES FORMATION PROTEIN HYPE"/>
    <property type="match status" value="1"/>
</dbReference>
<dbReference type="RefSeq" id="WP_132923085.1">
    <property type="nucleotide sequence ID" value="NZ_CP075169.1"/>
</dbReference>
<evidence type="ECO:0000259" key="2">
    <source>
        <dbReference type="Pfam" id="PF00586"/>
    </source>
</evidence>
<protein>
    <submittedName>
        <fullName evidence="4">Hydrogenase maturation carbamoyl dehydratase HypE</fullName>
    </submittedName>
</protein>
<feature type="domain" description="PurM-like C-terminal" evidence="3">
    <location>
        <begin position="166"/>
        <end position="315"/>
    </location>
</feature>
<keyword evidence="5" id="KW-1185">Reference proteome</keyword>
<dbReference type="InterPro" id="IPR010918">
    <property type="entry name" value="PurM-like_C_dom"/>
</dbReference>
<dbReference type="SUPFAM" id="SSF55326">
    <property type="entry name" value="PurM N-terminal domain-like"/>
    <property type="match status" value="1"/>
</dbReference>
<evidence type="ECO:0000259" key="3">
    <source>
        <dbReference type="Pfam" id="PF02769"/>
    </source>
</evidence>
<dbReference type="NCBIfam" id="TIGR02124">
    <property type="entry name" value="hypE"/>
    <property type="match status" value="1"/>
</dbReference>
<comment type="similarity">
    <text evidence="1">Belongs to the HypE family.</text>
</comment>
<dbReference type="AlphaFoldDB" id="A0A4R1NA68"/>
<dbReference type="EMBL" id="SJOI01000001">
    <property type="protein sequence ID" value="TCL04294.1"/>
    <property type="molecule type" value="Genomic_DNA"/>
</dbReference>
<proteinExistence type="inferred from homology"/>
<dbReference type="SUPFAM" id="SSF56042">
    <property type="entry name" value="PurM C-terminal domain-like"/>
    <property type="match status" value="1"/>
</dbReference>
<dbReference type="InterPro" id="IPR036921">
    <property type="entry name" value="PurM-like_N_sf"/>
</dbReference>
<dbReference type="FunFam" id="3.30.1330.10:FF:000015">
    <property type="entry name" value="Hydrogenase expression/formation protein HypE"/>
    <property type="match status" value="1"/>
</dbReference>
<dbReference type="InterPro" id="IPR036676">
    <property type="entry name" value="PurM-like_C_sf"/>
</dbReference>